<keyword evidence="1" id="KW-0472">Membrane</keyword>
<gene>
    <name evidence="3" type="ORF">GSLYS_00008026001</name>
</gene>
<protein>
    <submittedName>
        <fullName evidence="3">Uncharacterized protein</fullName>
    </submittedName>
</protein>
<dbReference type="EMBL" id="CAXITT010000160">
    <property type="protein sequence ID" value="CAL1534066.1"/>
    <property type="molecule type" value="Genomic_DNA"/>
</dbReference>
<feature type="transmembrane region" description="Helical" evidence="1">
    <location>
        <begin position="260"/>
        <end position="282"/>
    </location>
</feature>
<accession>A0AAV2HPF7</accession>
<evidence type="ECO:0000256" key="2">
    <source>
        <dbReference type="SAM" id="SignalP"/>
    </source>
</evidence>
<dbReference type="AlphaFoldDB" id="A0AAV2HPF7"/>
<evidence type="ECO:0000313" key="3">
    <source>
        <dbReference type="EMBL" id="CAL1534066.1"/>
    </source>
</evidence>
<evidence type="ECO:0000313" key="4">
    <source>
        <dbReference type="Proteomes" id="UP001497497"/>
    </source>
</evidence>
<feature type="chain" id="PRO_5043618004" evidence="2">
    <location>
        <begin position="19"/>
        <end position="332"/>
    </location>
</feature>
<keyword evidence="4" id="KW-1185">Reference proteome</keyword>
<evidence type="ECO:0000256" key="1">
    <source>
        <dbReference type="SAM" id="Phobius"/>
    </source>
</evidence>
<keyword evidence="1" id="KW-1133">Transmembrane helix</keyword>
<keyword evidence="1" id="KW-0812">Transmembrane</keyword>
<dbReference type="Proteomes" id="UP001497497">
    <property type="component" value="Unassembled WGS sequence"/>
</dbReference>
<sequence length="332" mass="38725">MNILVILWIFTRFCNIQNQEISVSDYSQEDSETKCTYGLINNLDTFMSKCQVELFKNTTFKTLEFQVQKKQDAKFFPLSHFDIQEQSSDSHLFNCNSRRDNVTLCTLKQKASKDYDRARFRVALRYGVSRQILSDVHMYPTITDLNDTKLQFLVNGEEITPQKNKDGCVMNTFKDDIIFIDYFCKSKARPCLIEVNLNEKNISFYKDSAHISLQGLFDARNQINVTARFAACRLEGTQNSVTCTFRLDQKTVTEVVIQNYILYGLLVMLILINIGLLFITLYRRKKMCVKTKNLNQMKALFLEQRQESNVTASMENEMFLQRQELFSAEEVI</sequence>
<name>A0AAV2HPF7_LYMST</name>
<feature type="signal peptide" evidence="2">
    <location>
        <begin position="1"/>
        <end position="18"/>
    </location>
</feature>
<comment type="caution">
    <text evidence="3">The sequence shown here is derived from an EMBL/GenBank/DDBJ whole genome shotgun (WGS) entry which is preliminary data.</text>
</comment>
<organism evidence="3 4">
    <name type="scientific">Lymnaea stagnalis</name>
    <name type="common">Great pond snail</name>
    <name type="synonym">Helix stagnalis</name>
    <dbReference type="NCBI Taxonomy" id="6523"/>
    <lineage>
        <taxon>Eukaryota</taxon>
        <taxon>Metazoa</taxon>
        <taxon>Spiralia</taxon>
        <taxon>Lophotrochozoa</taxon>
        <taxon>Mollusca</taxon>
        <taxon>Gastropoda</taxon>
        <taxon>Heterobranchia</taxon>
        <taxon>Euthyneura</taxon>
        <taxon>Panpulmonata</taxon>
        <taxon>Hygrophila</taxon>
        <taxon>Lymnaeoidea</taxon>
        <taxon>Lymnaeidae</taxon>
        <taxon>Lymnaea</taxon>
    </lineage>
</organism>
<proteinExistence type="predicted"/>
<keyword evidence="2" id="KW-0732">Signal</keyword>
<reference evidence="3 4" key="1">
    <citation type="submission" date="2024-04" db="EMBL/GenBank/DDBJ databases">
        <authorList>
            <consortium name="Genoscope - CEA"/>
            <person name="William W."/>
        </authorList>
    </citation>
    <scope>NUCLEOTIDE SEQUENCE [LARGE SCALE GENOMIC DNA]</scope>
</reference>